<dbReference type="PRINTS" id="PR00081">
    <property type="entry name" value="GDHRDH"/>
</dbReference>
<dbReference type="PANTHER" id="PTHR44196:SF1">
    <property type="entry name" value="DEHYDROGENASE_REDUCTASE SDR FAMILY MEMBER 7B"/>
    <property type="match status" value="1"/>
</dbReference>
<evidence type="ECO:0000256" key="1">
    <source>
        <dbReference type="ARBA" id="ARBA00006484"/>
    </source>
</evidence>
<evidence type="ECO:0000313" key="3">
    <source>
        <dbReference type="EMBL" id="GIG06831.1"/>
    </source>
</evidence>
<dbReference type="InterPro" id="IPR036291">
    <property type="entry name" value="NAD(P)-bd_dom_sf"/>
</dbReference>
<dbReference type="InterPro" id="IPR002347">
    <property type="entry name" value="SDR_fam"/>
</dbReference>
<evidence type="ECO:0000313" key="4">
    <source>
        <dbReference type="Proteomes" id="UP000630887"/>
    </source>
</evidence>
<name>A0A8J3L1E2_9ACTN</name>
<sequence>MAESYKRPGRVLGHASGMSFHRKRVLVTGGTSGIGAHLVRLLAEQGALVATCGRDPDRLAQATRRPGVTGWVADLADPGGTAALVADAAAELGGLDVVVANAAVQHRQSFTGGWSPADSAAVLAETHTNLAGPIVLAGAAWPHLRRSRGVFTALTSALAYSPKKTAPVYCASKAGLGVFLRALRYQWDDADAGVTVQEALMPLVATPMTEGRNDGALPAEQAAQQILRGIARRVPVIAVGKARPFRVIRRVAPGVADAMLRDS</sequence>
<dbReference type="Proteomes" id="UP000630887">
    <property type="component" value="Unassembled WGS sequence"/>
</dbReference>
<dbReference type="AlphaFoldDB" id="A0A8J3L1E2"/>
<dbReference type="GO" id="GO:0016491">
    <property type="term" value="F:oxidoreductase activity"/>
    <property type="evidence" value="ECO:0007669"/>
    <property type="project" value="UniProtKB-KW"/>
</dbReference>
<dbReference type="GO" id="GO:0016020">
    <property type="term" value="C:membrane"/>
    <property type="evidence" value="ECO:0007669"/>
    <property type="project" value="TreeGrafter"/>
</dbReference>
<dbReference type="Gene3D" id="3.40.50.720">
    <property type="entry name" value="NAD(P)-binding Rossmann-like Domain"/>
    <property type="match status" value="1"/>
</dbReference>
<comment type="caution">
    <text evidence="3">The sequence shown here is derived from an EMBL/GenBank/DDBJ whole genome shotgun (WGS) entry which is preliminary data.</text>
</comment>
<dbReference type="InterPro" id="IPR020904">
    <property type="entry name" value="Sc_DH/Rdtase_CS"/>
</dbReference>
<dbReference type="PANTHER" id="PTHR44196">
    <property type="entry name" value="DEHYDROGENASE/REDUCTASE SDR FAMILY MEMBER 7B"/>
    <property type="match status" value="1"/>
</dbReference>
<dbReference type="PROSITE" id="PS00061">
    <property type="entry name" value="ADH_SHORT"/>
    <property type="match status" value="1"/>
</dbReference>
<gene>
    <name evidence="3" type="ORF">Cco03nite_35310</name>
</gene>
<reference evidence="3 4" key="1">
    <citation type="submission" date="2021-01" db="EMBL/GenBank/DDBJ databases">
        <title>Whole genome shotgun sequence of Catellatospora coxensis NBRC 107359.</title>
        <authorList>
            <person name="Komaki H."/>
            <person name="Tamura T."/>
        </authorList>
    </citation>
    <scope>NUCLEOTIDE SEQUENCE [LARGE SCALE GENOMIC DNA]</scope>
    <source>
        <strain evidence="3 4">NBRC 107359</strain>
    </source>
</reference>
<keyword evidence="4" id="KW-1185">Reference proteome</keyword>
<evidence type="ECO:0000256" key="2">
    <source>
        <dbReference type="ARBA" id="ARBA00023002"/>
    </source>
</evidence>
<proteinExistence type="inferred from homology"/>
<keyword evidence="2" id="KW-0560">Oxidoreductase</keyword>
<protein>
    <submittedName>
        <fullName evidence="3">Oxidoreductase</fullName>
    </submittedName>
</protein>
<comment type="similarity">
    <text evidence="1">Belongs to the short-chain dehydrogenases/reductases (SDR) family.</text>
</comment>
<dbReference type="Pfam" id="PF00106">
    <property type="entry name" value="adh_short"/>
    <property type="match status" value="1"/>
</dbReference>
<accession>A0A8J3L1E2</accession>
<dbReference type="SUPFAM" id="SSF51735">
    <property type="entry name" value="NAD(P)-binding Rossmann-fold domains"/>
    <property type="match status" value="1"/>
</dbReference>
<organism evidence="3 4">
    <name type="scientific">Catellatospora coxensis</name>
    <dbReference type="NCBI Taxonomy" id="310354"/>
    <lineage>
        <taxon>Bacteria</taxon>
        <taxon>Bacillati</taxon>
        <taxon>Actinomycetota</taxon>
        <taxon>Actinomycetes</taxon>
        <taxon>Micromonosporales</taxon>
        <taxon>Micromonosporaceae</taxon>
        <taxon>Catellatospora</taxon>
    </lineage>
</organism>
<dbReference type="EMBL" id="BONI01000027">
    <property type="protein sequence ID" value="GIG06831.1"/>
    <property type="molecule type" value="Genomic_DNA"/>
</dbReference>